<evidence type="ECO:0000256" key="1">
    <source>
        <dbReference type="SAM" id="Phobius"/>
    </source>
</evidence>
<comment type="caution">
    <text evidence="2">The sequence shown here is derived from an EMBL/GenBank/DDBJ whole genome shotgun (WGS) entry which is preliminary data.</text>
</comment>
<reference evidence="2" key="2">
    <citation type="submission" date="2021-04" db="EMBL/GenBank/DDBJ databases">
        <authorList>
            <person name="Gilroy R."/>
        </authorList>
    </citation>
    <scope>NUCLEOTIDE SEQUENCE</scope>
    <source>
        <strain evidence="2">ChiW19-954</strain>
    </source>
</reference>
<proteinExistence type="predicted"/>
<gene>
    <name evidence="2" type="ORF">H9758_09550</name>
</gene>
<organism evidence="2 3">
    <name type="scientific">Candidatus Mediterraneibacter faecipullorum</name>
    <dbReference type="NCBI Taxonomy" id="2838670"/>
    <lineage>
        <taxon>Bacteria</taxon>
        <taxon>Bacillati</taxon>
        <taxon>Bacillota</taxon>
        <taxon>Clostridia</taxon>
        <taxon>Lachnospirales</taxon>
        <taxon>Lachnospiraceae</taxon>
        <taxon>Mediterraneibacter</taxon>
    </lineage>
</organism>
<keyword evidence="1" id="KW-1133">Transmembrane helix</keyword>
<accession>A0A9D2NN75</accession>
<protein>
    <submittedName>
        <fullName evidence="2">Uncharacterized protein</fullName>
    </submittedName>
</protein>
<dbReference type="EMBL" id="DWWO01000114">
    <property type="protein sequence ID" value="HJC34819.1"/>
    <property type="molecule type" value="Genomic_DNA"/>
</dbReference>
<reference evidence="2" key="1">
    <citation type="journal article" date="2021" name="PeerJ">
        <title>Extensive microbial diversity within the chicken gut microbiome revealed by metagenomics and culture.</title>
        <authorList>
            <person name="Gilroy R."/>
            <person name="Ravi A."/>
            <person name="Getino M."/>
            <person name="Pursley I."/>
            <person name="Horton D.L."/>
            <person name="Alikhan N.F."/>
            <person name="Baker D."/>
            <person name="Gharbi K."/>
            <person name="Hall N."/>
            <person name="Watson M."/>
            <person name="Adriaenssens E.M."/>
            <person name="Foster-Nyarko E."/>
            <person name="Jarju S."/>
            <person name="Secka A."/>
            <person name="Antonio M."/>
            <person name="Oren A."/>
            <person name="Chaudhuri R.R."/>
            <person name="La Ragione R."/>
            <person name="Hildebrand F."/>
            <person name="Pallen M.J."/>
        </authorList>
    </citation>
    <scope>NUCLEOTIDE SEQUENCE</scope>
    <source>
        <strain evidence="2">ChiW19-954</strain>
    </source>
</reference>
<dbReference type="Proteomes" id="UP000823890">
    <property type="component" value="Unassembled WGS sequence"/>
</dbReference>
<name>A0A9D2NN75_9FIRM</name>
<sequence length="75" mass="8163">MMDDGQKKIWICLLIVVLAAVVIGILYYFSAPTEHSSEGFLIRAEYGQCEADLDAASEKTCSVVILLPEEGNNGI</sequence>
<evidence type="ECO:0000313" key="3">
    <source>
        <dbReference type="Proteomes" id="UP000823890"/>
    </source>
</evidence>
<keyword evidence="1" id="KW-0472">Membrane</keyword>
<keyword evidence="1" id="KW-0812">Transmembrane</keyword>
<evidence type="ECO:0000313" key="2">
    <source>
        <dbReference type="EMBL" id="HJC34819.1"/>
    </source>
</evidence>
<dbReference type="AlphaFoldDB" id="A0A9D2NN75"/>
<feature type="transmembrane region" description="Helical" evidence="1">
    <location>
        <begin position="9"/>
        <end position="29"/>
    </location>
</feature>